<evidence type="ECO:0000256" key="10">
    <source>
        <dbReference type="SAM" id="Phobius"/>
    </source>
</evidence>
<evidence type="ECO:0000256" key="7">
    <source>
        <dbReference type="ARBA" id="ARBA00022989"/>
    </source>
</evidence>
<evidence type="ECO:0000256" key="9">
    <source>
        <dbReference type="ARBA" id="ARBA00023303"/>
    </source>
</evidence>
<evidence type="ECO:0000256" key="8">
    <source>
        <dbReference type="ARBA" id="ARBA00023136"/>
    </source>
</evidence>
<dbReference type="Proteomes" id="UP000712600">
    <property type="component" value="Unassembled WGS sequence"/>
</dbReference>
<keyword evidence="9" id="KW-0407">Ion channel</keyword>
<dbReference type="InterPro" id="IPR013087">
    <property type="entry name" value="Znf_C2H2_type"/>
</dbReference>
<dbReference type="Pfam" id="PF11834">
    <property type="entry name" value="KHA"/>
    <property type="match status" value="1"/>
</dbReference>
<evidence type="ECO:0000313" key="13">
    <source>
        <dbReference type="Proteomes" id="UP000712600"/>
    </source>
</evidence>
<keyword evidence="6" id="KW-0630">Potassium</keyword>
<dbReference type="Gene3D" id="1.10.287.70">
    <property type="match status" value="1"/>
</dbReference>
<evidence type="ECO:0000256" key="6">
    <source>
        <dbReference type="ARBA" id="ARBA00022958"/>
    </source>
</evidence>
<evidence type="ECO:0000256" key="4">
    <source>
        <dbReference type="ARBA" id="ARBA00022826"/>
    </source>
</evidence>
<feature type="domain" description="KHA" evidence="11">
    <location>
        <begin position="453"/>
        <end position="525"/>
    </location>
</feature>
<keyword evidence="5" id="KW-0813">Transport</keyword>
<comment type="subcellular location">
    <subcellularLocation>
        <location evidence="1">Membrane</location>
        <topology evidence="1">Multi-pass membrane protein</topology>
    </subcellularLocation>
</comment>
<keyword evidence="4" id="KW-0631">Potassium channel</keyword>
<evidence type="ECO:0000256" key="5">
    <source>
        <dbReference type="ARBA" id="ARBA00022882"/>
    </source>
</evidence>
<feature type="transmembrane region" description="Helical" evidence="10">
    <location>
        <begin position="329"/>
        <end position="354"/>
    </location>
</feature>
<dbReference type="InterPro" id="IPR045319">
    <property type="entry name" value="KAT/AKT"/>
</dbReference>
<dbReference type="PANTHER" id="PTHR45743">
    <property type="entry name" value="POTASSIUM CHANNEL AKT1"/>
    <property type="match status" value="1"/>
</dbReference>
<proteinExistence type="predicted"/>
<feature type="transmembrane region" description="Helical" evidence="10">
    <location>
        <begin position="229"/>
        <end position="251"/>
    </location>
</feature>
<gene>
    <name evidence="12" type="ORF">F2Q69_00032534</name>
</gene>
<evidence type="ECO:0000256" key="2">
    <source>
        <dbReference type="ARBA" id="ARBA00022538"/>
    </source>
</evidence>
<organism evidence="12 13">
    <name type="scientific">Brassica cretica</name>
    <name type="common">Mustard</name>
    <dbReference type="NCBI Taxonomy" id="69181"/>
    <lineage>
        <taxon>Eukaryota</taxon>
        <taxon>Viridiplantae</taxon>
        <taxon>Streptophyta</taxon>
        <taxon>Embryophyta</taxon>
        <taxon>Tracheophyta</taxon>
        <taxon>Spermatophyta</taxon>
        <taxon>Magnoliopsida</taxon>
        <taxon>eudicotyledons</taxon>
        <taxon>Gunneridae</taxon>
        <taxon>Pentapetalae</taxon>
        <taxon>rosids</taxon>
        <taxon>malvids</taxon>
        <taxon>Brassicales</taxon>
        <taxon>Brassicaceae</taxon>
        <taxon>Brassiceae</taxon>
        <taxon>Brassica</taxon>
    </lineage>
</organism>
<evidence type="ECO:0000259" key="11">
    <source>
        <dbReference type="PROSITE" id="PS51490"/>
    </source>
</evidence>
<evidence type="ECO:0000256" key="1">
    <source>
        <dbReference type="ARBA" id="ARBA00004141"/>
    </source>
</evidence>
<keyword evidence="2" id="KW-0633">Potassium transport</keyword>
<dbReference type="InterPro" id="IPR021789">
    <property type="entry name" value="KHA_dom"/>
</dbReference>
<dbReference type="InterPro" id="IPR005821">
    <property type="entry name" value="Ion_trans_dom"/>
</dbReference>
<protein>
    <recommendedName>
        <fullName evidence="11">KHA domain-containing protein</fullName>
    </recommendedName>
</protein>
<evidence type="ECO:0000313" key="12">
    <source>
        <dbReference type="EMBL" id="KAF3585284.1"/>
    </source>
</evidence>
<keyword evidence="8 10" id="KW-0472">Membrane</keyword>
<dbReference type="PROSITE" id="PS51490">
    <property type="entry name" value="KHA"/>
    <property type="match status" value="1"/>
</dbReference>
<keyword evidence="3 10" id="KW-0812">Transmembrane</keyword>
<feature type="transmembrane region" description="Helical" evidence="10">
    <location>
        <begin position="199"/>
        <end position="217"/>
    </location>
</feature>
<accession>A0A8S9S071</accession>
<dbReference type="SUPFAM" id="SSF81324">
    <property type="entry name" value="Voltage-gated potassium channels"/>
    <property type="match status" value="1"/>
</dbReference>
<dbReference type="GO" id="GO:0005249">
    <property type="term" value="F:voltage-gated potassium channel activity"/>
    <property type="evidence" value="ECO:0007669"/>
    <property type="project" value="InterPro"/>
</dbReference>
<evidence type="ECO:0000256" key="3">
    <source>
        <dbReference type="ARBA" id="ARBA00022692"/>
    </source>
</evidence>
<dbReference type="Pfam" id="PF12874">
    <property type="entry name" value="zf-met"/>
    <property type="match status" value="1"/>
</dbReference>
<dbReference type="PANTHER" id="PTHR45743:SF3">
    <property type="entry name" value="POTASSIUM CHANNEL SKOR"/>
    <property type="match status" value="1"/>
</dbReference>
<keyword evidence="5" id="KW-0851">Voltage-gated channel</keyword>
<name>A0A8S9S071_BRACR</name>
<sequence>MSDPPTRKREMILRRGRTTEGGILNLTNLSDLLRFSFGSCVNFIGGGEVMDAQAKKKALFRSKLNAKKKDSRIDSPLVRYNESDQPVCRVCNVVLKSESLWDVHQASRKHHEVMGGSSGGGVSYRSDVDSDVELEDYEVDDDFGEEGIVESRGNRFNPLTNFLGLDFTGGNGGKFTVINGIRDISRGSVVHPDSGCYKAWTMFIVIWALYSSFFTPLEFGFFRGLPGNLFILDILGQIAFLVDIVLTFFVAYRDSRTYRMVYRRSSIALRYLKSTFIIDFLSCMPWDIIYKVAGRKEEVRYLLLIRLYRVRRVILFFHKMEKDIRINYLFTRIVKLIFVELYCTHTAACIFYYLATTLPASQEGYTWIGSLKLGDYSYAKFREIDLWTRYTTSMYFAVVTMATVGKWGNTPLDESLVCGNKMLIKLLEDAKTSQMSSFLNSSKEIKDKVYKKKCTVYSSHPNDSKEKRRRGIVLWVPRSIEELVKTAAEQLNFPEASCVLSEDEGKIIDVELISDGQKLYLTIET</sequence>
<reference evidence="12" key="1">
    <citation type="submission" date="2019-12" db="EMBL/GenBank/DDBJ databases">
        <title>Genome sequencing and annotation of Brassica cretica.</title>
        <authorList>
            <person name="Studholme D.J."/>
            <person name="Sarris P."/>
        </authorList>
    </citation>
    <scope>NUCLEOTIDE SEQUENCE</scope>
    <source>
        <strain evidence="12">PFS-109/04</strain>
        <tissue evidence="12">Leaf</tissue>
    </source>
</reference>
<dbReference type="GO" id="GO:0034702">
    <property type="term" value="C:monoatomic ion channel complex"/>
    <property type="evidence" value="ECO:0007669"/>
    <property type="project" value="UniProtKB-KW"/>
</dbReference>
<dbReference type="Pfam" id="PF00520">
    <property type="entry name" value="Ion_trans"/>
    <property type="match status" value="1"/>
</dbReference>
<dbReference type="AlphaFoldDB" id="A0A8S9S071"/>
<comment type="caution">
    <text evidence="12">The sequence shown here is derived from an EMBL/GenBank/DDBJ whole genome shotgun (WGS) entry which is preliminary data.</text>
</comment>
<keyword evidence="5" id="KW-0406">Ion transport</keyword>
<keyword evidence="7 10" id="KW-1133">Transmembrane helix</keyword>
<dbReference type="EMBL" id="QGKX02000088">
    <property type="protein sequence ID" value="KAF3585284.1"/>
    <property type="molecule type" value="Genomic_DNA"/>
</dbReference>